<sequence>MTNGDIFLDYPLIVHKTKNKYLLSIYPEFHTRLFPDSRLLTESPDIVQDVSHTNSIHKIYICAMKDVLHMKRGDIIVIYRTADKQGPARYRSVISSLCVVEEVRCINEFSTLESYIDYCSKFSVFSEDELIEKYKIRKYPYIIRFTYNMALPKRIIRDRLINEVGLNSSDYWGMMKLTDDQFNKIIKLSEVNESFIIN</sequence>
<name>A0A6L9JX64_PHOLM</name>
<dbReference type="Proteomes" id="UP000479300">
    <property type="component" value="Unassembled WGS sequence"/>
</dbReference>
<evidence type="ECO:0000313" key="2">
    <source>
        <dbReference type="Proteomes" id="UP000479300"/>
    </source>
</evidence>
<gene>
    <name evidence="1" type="ORF">GPY51_22890</name>
</gene>
<proteinExistence type="predicted"/>
<accession>A0A6L9JX64</accession>
<evidence type="ECO:0000313" key="1">
    <source>
        <dbReference type="EMBL" id="NDL41511.1"/>
    </source>
</evidence>
<dbReference type="AlphaFoldDB" id="A0A6L9JX64"/>
<comment type="caution">
    <text evidence="1">The sequence shown here is derived from an EMBL/GenBank/DDBJ whole genome shotgun (WGS) entry which is preliminary data.</text>
</comment>
<reference evidence="1 2" key="1">
    <citation type="submission" date="2019-12" db="EMBL/GenBank/DDBJ databases">
        <title>Engineering Photorhabdus to improve their lethality against agricultural pests.</title>
        <authorList>
            <person name="Machado R.A.R."/>
        </authorList>
    </citation>
    <scope>NUCLEOTIDE SEQUENCE [LARGE SCALE GENOMIC DNA]</scope>
    <source>
        <strain evidence="1 2">EN01</strain>
    </source>
</reference>
<dbReference type="KEGG" id="plum:A4R40_21610"/>
<protein>
    <recommendedName>
        <fullName evidence="3">EVE domain-containing protein</fullName>
    </recommendedName>
</protein>
<evidence type="ECO:0008006" key="3">
    <source>
        <dbReference type="Google" id="ProtNLM"/>
    </source>
</evidence>
<dbReference type="EMBL" id="WSFA01000091">
    <property type="protein sequence ID" value="NDL41511.1"/>
    <property type="molecule type" value="Genomic_DNA"/>
</dbReference>
<organism evidence="1 2">
    <name type="scientific">Photorhabdus laumondii subsp. laumondii</name>
    <name type="common">Photorhabdus luminescens subsp. laumondii</name>
    <dbReference type="NCBI Taxonomy" id="141679"/>
    <lineage>
        <taxon>Bacteria</taxon>
        <taxon>Pseudomonadati</taxon>
        <taxon>Pseudomonadota</taxon>
        <taxon>Gammaproteobacteria</taxon>
        <taxon>Enterobacterales</taxon>
        <taxon>Morganellaceae</taxon>
        <taxon>Photorhabdus</taxon>
    </lineage>
</organism>